<name>A0A9W9WCV0_9EURO</name>
<evidence type="ECO:0000313" key="2">
    <source>
        <dbReference type="Proteomes" id="UP001147747"/>
    </source>
</evidence>
<reference evidence="1" key="2">
    <citation type="journal article" date="2023" name="IMA Fungus">
        <title>Comparative genomic study of the Penicillium genus elucidates a diverse pangenome and 15 lateral gene transfer events.</title>
        <authorList>
            <person name="Petersen C."/>
            <person name="Sorensen T."/>
            <person name="Nielsen M.R."/>
            <person name="Sondergaard T.E."/>
            <person name="Sorensen J.L."/>
            <person name="Fitzpatrick D.A."/>
            <person name="Frisvad J.C."/>
            <person name="Nielsen K.L."/>
        </authorList>
    </citation>
    <scope>NUCLEOTIDE SEQUENCE</scope>
    <source>
        <strain evidence="1">IBT 29677</strain>
    </source>
</reference>
<reference evidence="1" key="1">
    <citation type="submission" date="2022-12" db="EMBL/GenBank/DDBJ databases">
        <authorList>
            <person name="Petersen C."/>
        </authorList>
    </citation>
    <scope>NUCLEOTIDE SEQUENCE</scope>
    <source>
        <strain evidence="1">IBT 29677</strain>
    </source>
</reference>
<dbReference type="GeneID" id="81363753"/>
<dbReference type="EMBL" id="JAPZBU010000001">
    <property type="protein sequence ID" value="KAJ5415028.1"/>
    <property type="molecule type" value="Genomic_DNA"/>
</dbReference>
<dbReference type="RefSeq" id="XP_056494874.1">
    <property type="nucleotide sequence ID" value="XM_056624773.1"/>
</dbReference>
<dbReference type="AlphaFoldDB" id="A0A9W9WCV0"/>
<proteinExistence type="predicted"/>
<organism evidence="1 2">
    <name type="scientific">Penicillium cosmopolitanum</name>
    <dbReference type="NCBI Taxonomy" id="1131564"/>
    <lineage>
        <taxon>Eukaryota</taxon>
        <taxon>Fungi</taxon>
        <taxon>Dikarya</taxon>
        <taxon>Ascomycota</taxon>
        <taxon>Pezizomycotina</taxon>
        <taxon>Eurotiomycetes</taxon>
        <taxon>Eurotiomycetidae</taxon>
        <taxon>Eurotiales</taxon>
        <taxon>Aspergillaceae</taxon>
        <taxon>Penicillium</taxon>
    </lineage>
</organism>
<keyword evidence="2" id="KW-1185">Reference proteome</keyword>
<accession>A0A9W9WCV0</accession>
<dbReference type="OrthoDB" id="5376140at2759"/>
<protein>
    <submittedName>
        <fullName evidence="1">Uncharacterized protein</fullName>
    </submittedName>
</protein>
<sequence>MADRMEIDSSDDSREMIDANQQLERELLQCQKGSSPTAAHSRRIASLGVSPHYVSHWTSADAFRELYQNWKDAILERFQIDRIAFRPYFVDACDHYAVLVPDPADPEGRRSLGFIKYDKKSSRVTLANACLQLPFEALELGVTTKSDQNQLAGSHGDGLKLEIVALSRDGYRLQAEDIAGLRFHPERDVAVLIGPGRTTQGRPVAPEEFLEWLQISLDIRGLAYPSSVVETSHGDLLFDQNLLGRIYAHGVLISGTNSIYPFKLGYNFTEGKFNRDRRWLMDRHGLAERVCRIWESALQTHEDVLLPIYVSLLRKTPALMDVNLAADLLLPSTISRIWTYLLHESKGKDFFYCETSGAQVCRKSNIRIPCHRPTQI</sequence>
<dbReference type="Proteomes" id="UP001147747">
    <property type="component" value="Unassembled WGS sequence"/>
</dbReference>
<gene>
    <name evidence="1" type="ORF">N7509_000126</name>
</gene>
<evidence type="ECO:0000313" key="1">
    <source>
        <dbReference type="EMBL" id="KAJ5415028.1"/>
    </source>
</evidence>
<comment type="caution">
    <text evidence="1">The sequence shown here is derived from an EMBL/GenBank/DDBJ whole genome shotgun (WGS) entry which is preliminary data.</text>
</comment>